<dbReference type="EMBL" id="JACSQM010000005">
    <property type="protein sequence ID" value="MBD7964810.1"/>
    <property type="molecule type" value="Genomic_DNA"/>
</dbReference>
<accession>A0ABR8SMT2</accession>
<evidence type="ECO:0000313" key="2">
    <source>
        <dbReference type="EMBL" id="MBD7964810.1"/>
    </source>
</evidence>
<evidence type="ECO:0000313" key="3">
    <source>
        <dbReference type="Proteomes" id="UP000603641"/>
    </source>
</evidence>
<keyword evidence="1" id="KW-0812">Transmembrane</keyword>
<keyword evidence="3" id="KW-1185">Reference proteome</keyword>
<keyword evidence="1" id="KW-1133">Transmembrane helix</keyword>
<gene>
    <name evidence="2" type="ORF">H9648_12170</name>
</gene>
<comment type="caution">
    <text evidence="2">The sequence shown here is derived from an EMBL/GenBank/DDBJ whole genome shotgun (WGS) entry which is preliminary data.</text>
</comment>
<evidence type="ECO:0000256" key="1">
    <source>
        <dbReference type="SAM" id="Phobius"/>
    </source>
</evidence>
<proteinExistence type="predicted"/>
<protein>
    <submittedName>
        <fullName evidence="2">Uncharacterized protein</fullName>
    </submittedName>
</protein>
<sequence>MIWILYLILFILSFTLSVLGAQTWMFVTLLILFVASSSLALFYPLLWQKDAEKVKRYLLKSKQSYHRFLYAFLYEEESEAEMRLTKIKQTQARKYAEIMLFTQQERWEDVKGLLQTMKKSNLTHYYAAIVAMEEGRQKDYEQHKNQLKDPHYVTWLTVEELRRNGNKSEALSILEEQINTLGGLKLLSALHYKDKLQHKN</sequence>
<keyword evidence="1" id="KW-0472">Membrane</keyword>
<dbReference type="Proteomes" id="UP000603641">
    <property type="component" value="Unassembled WGS sequence"/>
</dbReference>
<reference evidence="2 3" key="1">
    <citation type="submission" date="2020-08" db="EMBL/GenBank/DDBJ databases">
        <title>A Genomic Blueprint of the Chicken Gut Microbiome.</title>
        <authorList>
            <person name="Gilroy R."/>
            <person name="Ravi A."/>
            <person name="Getino M."/>
            <person name="Pursley I."/>
            <person name="Horton D.L."/>
            <person name="Alikhan N.-F."/>
            <person name="Baker D."/>
            <person name="Gharbi K."/>
            <person name="Hall N."/>
            <person name="Watson M."/>
            <person name="Adriaenssens E.M."/>
            <person name="Foster-Nyarko E."/>
            <person name="Jarju S."/>
            <person name="Secka A."/>
            <person name="Antonio M."/>
            <person name="Oren A."/>
            <person name="Chaudhuri R."/>
            <person name="La Ragione R.M."/>
            <person name="Hildebrand F."/>
            <person name="Pallen M.J."/>
        </authorList>
    </citation>
    <scope>NUCLEOTIDE SEQUENCE [LARGE SCALE GENOMIC DNA]</scope>
    <source>
        <strain evidence="2 3">Sa2CUA10</strain>
    </source>
</reference>
<feature type="transmembrane region" description="Helical" evidence="1">
    <location>
        <begin position="30"/>
        <end position="47"/>
    </location>
</feature>
<name>A0ABR8SMT2_9BACL</name>
<organism evidence="2 3">
    <name type="scientific">Fictibacillus norfolkensis</name>
    <dbReference type="NCBI Taxonomy" id="2762233"/>
    <lineage>
        <taxon>Bacteria</taxon>
        <taxon>Bacillati</taxon>
        <taxon>Bacillota</taxon>
        <taxon>Bacilli</taxon>
        <taxon>Bacillales</taxon>
        <taxon>Fictibacillaceae</taxon>
        <taxon>Fictibacillus</taxon>
    </lineage>
</organism>
<dbReference type="RefSeq" id="WP_191754095.1">
    <property type="nucleotide sequence ID" value="NZ_JACSQM010000005.1"/>
</dbReference>